<dbReference type="GO" id="GO:0032153">
    <property type="term" value="C:cell division site"/>
    <property type="evidence" value="ECO:0007669"/>
    <property type="project" value="TreeGrafter"/>
</dbReference>
<reference evidence="3 4" key="1">
    <citation type="submission" date="2014-03" db="EMBL/GenBank/DDBJ databases">
        <title>Genomics of Bifidobacteria.</title>
        <authorList>
            <person name="Ventura M."/>
            <person name="Milani C."/>
            <person name="Lugli G.A."/>
        </authorList>
    </citation>
    <scope>NUCLEOTIDE SEQUENCE [LARGE SCALE GENOMIC DNA]</scope>
    <source>
        <strain evidence="3 4">JCM 13495</strain>
    </source>
</reference>
<evidence type="ECO:0000256" key="2">
    <source>
        <dbReference type="ARBA" id="ARBA00023134"/>
    </source>
</evidence>
<dbReference type="PRINTS" id="PR00423">
    <property type="entry name" value="CELLDVISFTSZ"/>
</dbReference>
<accession>A0A087EBI6</accession>
<dbReference type="GO" id="GO:0005525">
    <property type="term" value="F:GTP binding"/>
    <property type="evidence" value="ECO:0007669"/>
    <property type="project" value="UniProtKB-KW"/>
</dbReference>
<dbReference type="EMBL" id="JGZU01000016">
    <property type="protein sequence ID" value="KFJ05137.1"/>
    <property type="molecule type" value="Genomic_DNA"/>
</dbReference>
<organism evidence="3 4">
    <name type="scientific">Bifidobacterium tsurumiense</name>
    <dbReference type="NCBI Taxonomy" id="356829"/>
    <lineage>
        <taxon>Bacteria</taxon>
        <taxon>Bacillati</taxon>
        <taxon>Actinomycetota</taxon>
        <taxon>Actinomycetes</taxon>
        <taxon>Bifidobacteriales</taxon>
        <taxon>Bifidobacteriaceae</taxon>
        <taxon>Bifidobacterium</taxon>
    </lineage>
</organism>
<sequence length="195" mass="20718">MSDTIAIFGVGGMGTAVLDLVIEQLAKDDSAESKLRTIAVNRPQASLDTSRAETAMFLDAPDLEGDGNVDSEKWNEVLNAHKDQVRHVVDGMEKVIVIAGLGGLTGSTVAPMVARIAKQQGAEVEALLTTPMIFEGPSRSKKADQALEEINSHADKVTTVTGNELMAMADSNVALDQAFEQIDNKLTAKVVELIS</sequence>
<keyword evidence="2" id="KW-0342">GTP-binding</keyword>
<dbReference type="InterPro" id="IPR003008">
    <property type="entry name" value="Tubulin_FtsZ_GTPase"/>
</dbReference>
<dbReference type="SMART" id="SM00864">
    <property type="entry name" value="Tubulin"/>
    <property type="match status" value="1"/>
</dbReference>
<dbReference type="InterPro" id="IPR045061">
    <property type="entry name" value="FtsZ/CetZ"/>
</dbReference>
<evidence type="ECO:0000313" key="3">
    <source>
        <dbReference type="EMBL" id="KFJ05137.1"/>
    </source>
</evidence>
<dbReference type="GO" id="GO:0005737">
    <property type="term" value="C:cytoplasm"/>
    <property type="evidence" value="ECO:0007669"/>
    <property type="project" value="TreeGrafter"/>
</dbReference>
<protein>
    <submittedName>
        <fullName evidence="3">Tubulin/FtsZ family, GTPase domain protein</fullName>
    </submittedName>
</protein>
<dbReference type="InterPro" id="IPR036525">
    <property type="entry name" value="Tubulin/FtsZ_GTPase_sf"/>
</dbReference>
<dbReference type="Pfam" id="PF00091">
    <property type="entry name" value="Tubulin"/>
    <property type="match status" value="1"/>
</dbReference>
<keyword evidence="1" id="KW-0547">Nucleotide-binding</keyword>
<dbReference type="AlphaFoldDB" id="A0A087EBI6"/>
<dbReference type="GO" id="GO:0051301">
    <property type="term" value="P:cell division"/>
    <property type="evidence" value="ECO:0007669"/>
    <property type="project" value="TreeGrafter"/>
</dbReference>
<proteinExistence type="predicted"/>
<dbReference type="eggNOG" id="COG0206">
    <property type="taxonomic scope" value="Bacteria"/>
</dbReference>
<dbReference type="Proteomes" id="UP000029080">
    <property type="component" value="Unassembled WGS sequence"/>
</dbReference>
<evidence type="ECO:0000313" key="4">
    <source>
        <dbReference type="Proteomes" id="UP000029080"/>
    </source>
</evidence>
<name>A0A087EBI6_9BIFI</name>
<dbReference type="GO" id="GO:0003924">
    <property type="term" value="F:GTPase activity"/>
    <property type="evidence" value="ECO:0007669"/>
    <property type="project" value="InterPro"/>
</dbReference>
<keyword evidence="4" id="KW-1185">Reference proteome</keyword>
<dbReference type="PANTHER" id="PTHR30314">
    <property type="entry name" value="CELL DIVISION PROTEIN FTSZ-RELATED"/>
    <property type="match status" value="1"/>
</dbReference>
<dbReference type="PANTHER" id="PTHR30314:SF3">
    <property type="entry name" value="MITOCHONDRIAL DIVISION PROTEIN FSZA"/>
    <property type="match status" value="1"/>
</dbReference>
<dbReference type="Gene3D" id="3.40.50.1440">
    <property type="entry name" value="Tubulin/FtsZ, GTPase domain"/>
    <property type="match status" value="1"/>
</dbReference>
<dbReference type="SUPFAM" id="SSF52490">
    <property type="entry name" value="Tubulin nucleotide-binding domain-like"/>
    <property type="match status" value="1"/>
</dbReference>
<evidence type="ECO:0000256" key="1">
    <source>
        <dbReference type="ARBA" id="ARBA00022741"/>
    </source>
</evidence>
<dbReference type="OrthoDB" id="9813375at2"/>
<dbReference type="STRING" id="356829.BITS_1684"/>
<dbReference type="RefSeq" id="WP_026642166.1">
    <property type="nucleotide sequence ID" value="NZ_JAXEUP010000023.1"/>
</dbReference>
<gene>
    <name evidence="3" type="ORF">BITS_1684</name>
</gene>
<comment type="caution">
    <text evidence="3">The sequence shown here is derived from an EMBL/GenBank/DDBJ whole genome shotgun (WGS) entry which is preliminary data.</text>
</comment>